<evidence type="ECO:0000259" key="13">
    <source>
        <dbReference type="Pfam" id="PF20153"/>
    </source>
</evidence>
<comment type="similarity">
    <text evidence="2">Belongs to the NRAP family.</text>
</comment>
<organism evidence="14 15">
    <name type="scientific">Marasmiellus scandens</name>
    <dbReference type="NCBI Taxonomy" id="2682957"/>
    <lineage>
        <taxon>Eukaryota</taxon>
        <taxon>Fungi</taxon>
        <taxon>Dikarya</taxon>
        <taxon>Basidiomycota</taxon>
        <taxon>Agaricomycotina</taxon>
        <taxon>Agaricomycetes</taxon>
        <taxon>Agaricomycetidae</taxon>
        <taxon>Agaricales</taxon>
        <taxon>Marasmiineae</taxon>
        <taxon>Omphalotaceae</taxon>
        <taxon>Marasmiellus</taxon>
    </lineage>
</organism>
<dbReference type="Pfam" id="PF17406">
    <property type="entry name" value="Nrap_D5"/>
    <property type="match status" value="1"/>
</dbReference>
<dbReference type="InterPro" id="IPR035370">
    <property type="entry name" value="Nrap_D5"/>
</dbReference>
<dbReference type="InterPro" id="IPR035369">
    <property type="entry name" value="Nrap_D4"/>
</dbReference>
<keyword evidence="4" id="KW-0539">Nucleus</keyword>
<feature type="compositionally biased region" description="Polar residues" evidence="5">
    <location>
        <begin position="1261"/>
        <end position="1274"/>
    </location>
</feature>
<evidence type="ECO:0000313" key="14">
    <source>
        <dbReference type="EMBL" id="KAK7471073.1"/>
    </source>
</evidence>
<evidence type="ECO:0000259" key="7">
    <source>
        <dbReference type="Pfam" id="PF03813"/>
    </source>
</evidence>
<dbReference type="Pfam" id="PF17405">
    <property type="entry name" value="Nrap_D4"/>
    <property type="match status" value="1"/>
</dbReference>
<comment type="subcellular location">
    <subcellularLocation>
        <location evidence="1">Nucleus</location>
        <location evidence="1">Nucleolus</location>
    </subcellularLocation>
</comment>
<dbReference type="PANTHER" id="PTHR17972">
    <property type="entry name" value="NUCLEOLAR RNA-ASSOCIATED PROTEIN"/>
    <property type="match status" value="1"/>
</dbReference>
<keyword evidence="6" id="KW-0472">Membrane</keyword>
<dbReference type="Pfam" id="PF17407">
    <property type="entry name" value="Nrap_D6"/>
    <property type="match status" value="1"/>
</dbReference>
<evidence type="ECO:0000259" key="11">
    <source>
        <dbReference type="Pfam" id="PF17406"/>
    </source>
</evidence>
<dbReference type="InterPro" id="IPR005554">
    <property type="entry name" value="NOL6/Upt22"/>
</dbReference>
<evidence type="ECO:0000259" key="8">
    <source>
        <dbReference type="Pfam" id="PF17403"/>
    </source>
</evidence>
<feature type="domain" description="Nrap protein" evidence="9">
    <location>
        <begin position="535"/>
        <end position="693"/>
    </location>
</feature>
<accession>A0ABR1K253</accession>
<feature type="region of interest" description="Disordered" evidence="5">
    <location>
        <begin position="1255"/>
        <end position="1279"/>
    </location>
</feature>
<dbReference type="EMBL" id="JBANRG010000002">
    <property type="protein sequence ID" value="KAK7471073.1"/>
    <property type="molecule type" value="Genomic_DNA"/>
</dbReference>
<evidence type="ECO:0000256" key="1">
    <source>
        <dbReference type="ARBA" id="ARBA00004604"/>
    </source>
</evidence>
<comment type="caution">
    <text evidence="14">The sequence shown here is derived from an EMBL/GenBank/DDBJ whole genome shotgun (WGS) entry which is preliminary data.</text>
</comment>
<feature type="domain" description="Nrap protein" evidence="7">
    <location>
        <begin position="209"/>
        <end position="359"/>
    </location>
</feature>
<feature type="domain" description="Nrap protein" evidence="11">
    <location>
        <begin position="937"/>
        <end position="1111"/>
    </location>
</feature>
<feature type="domain" description="DUF6535" evidence="13">
    <location>
        <begin position="1291"/>
        <end position="1461"/>
    </location>
</feature>
<keyword evidence="6" id="KW-0812">Transmembrane</keyword>
<feature type="transmembrane region" description="Helical" evidence="6">
    <location>
        <begin position="1315"/>
        <end position="1332"/>
    </location>
</feature>
<dbReference type="InterPro" id="IPR035082">
    <property type="entry name" value="Nrap_D1"/>
</dbReference>
<evidence type="ECO:0000256" key="4">
    <source>
        <dbReference type="ARBA" id="ARBA00023242"/>
    </source>
</evidence>
<evidence type="ECO:0000313" key="15">
    <source>
        <dbReference type="Proteomes" id="UP001498398"/>
    </source>
</evidence>
<evidence type="ECO:0000259" key="12">
    <source>
        <dbReference type="Pfam" id="PF17407"/>
    </source>
</evidence>
<gene>
    <name evidence="14" type="primary">UTP22</name>
    <name evidence="14" type="ORF">VKT23_002488</name>
</gene>
<feature type="transmembrane region" description="Helical" evidence="6">
    <location>
        <begin position="1381"/>
        <end position="1399"/>
    </location>
</feature>
<dbReference type="InterPro" id="IPR045338">
    <property type="entry name" value="DUF6535"/>
</dbReference>
<evidence type="ECO:0000259" key="10">
    <source>
        <dbReference type="Pfam" id="PF17405"/>
    </source>
</evidence>
<feature type="transmembrane region" description="Helical" evidence="6">
    <location>
        <begin position="1467"/>
        <end position="1494"/>
    </location>
</feature>
<evidence type="ECO:0000256" key="6">
    <source>
        <dbReference type="SAM" id="Phobius"/>
    </source>
</evidence>
<dbReference type="Proteomes" id="UP001498398">
    <property type="component" value="Unassembled WGS sequence"/>
</dbReference>
<dbReference type="Pfam" id="PF03813">
    <property type="entry name" value="Nrap"/>
    <property type="match status" value="1"/>
</dbReference>
<dbReference type="InterPro" id="IPR035367">
    <property type="entry name" value="Nrap_D2"/>
</dbReference>
<evidence type="ECO:0000259" key="9">
    <source>
        <dbReference type="Pfam" id="PF17404"/>
    </source>
</evidence>
<dbReference type="Pfam" id="PF17403">
    <property type="entry name" value="Nrap_D2"/>
    <property type="match status" value="1"/>
</dbReference>
<evidence type="ECO:0000256" key="3">
    <source>
        <dbReference type="ARBA" id="ARBA00022884"/>
    </source>
</evidence>
<feature type="domain" description="Nrap protein" evidence="8">
    <location>
        <begin position="363"/>
        <end position="529"/>
    </location>
</feature>
<protein>
    <submittedName>
        <fullName evidence="14">U3 snoRNP protein, variant 2</fullName>
    </submittedName>
</protein>
<dbReference type="PANTHER" id="PTHR17972:SF0">
    <property type="entry name" value="NUCLEOLAR PROTEIN 6"/>
    <property type="match status" value="1"/>
</dbReference>
<proteinExistence type="inferred from homology"/>
<feature type="domain" description="Nrap protein" evidence="12">
    <location>
        <begin position="1114"/>
        <end position="1221"/>
    </location>
</feature>
<keyword evidence="15" id="KW-1185">Reference proteome</keyword>
<dbReference type="InterPro" id="IPR035368">
    <property type="entry name" value="Nrap_D3"/>
</dbReference>
<dbReference type="Gene3D" id="1.10.1410.10">
    <property type="match status" value="2"/>
</dbReference>
<feature type="non-terminal residue" evidence="14">
    <location>
        <position position="1672"/>
    </location>
</feature>
<feature type="region of interest" description="Disordered" evidence="5">
    <location>
        <begin position="312"/>
        <end position="333"/>
    </location>
</feature>
<feature type="transmembrane region" description="Helical" evidence="6">
    <location>
        <begin position="1441"/>
        <end position="1461"/>
    </location>
</feature>
<dbReference type="InterPro" id="IPR035371">
    <property type="entry name" value="Nrap_D6"/>
</dbReference>
<name>A0ABR1K253_9AGAR</name>
<keyword evidence="6" id="KW-1133">Transmembrane helix</keyword>
<evidence type="ECO:0000256" key="2">
    <source>
        <dbReference type="ARBA" id="ARBA00006674"/>
    </source>
</evidence>
<feature type="domain" description="Nrap protein" evidence="10">
    <location>
        <begin position="722"/>
        <end position="935"/>
    </location>
</feature>
<dbReference type="Pfam" id="PF17404">
    <property type="entry name" value="Nrap_D3"/>
    <property type="match status" value="1"/>
</dbReference>
<feature type="compositionally biased region" description="Acidic residues" evidence="5">
    <location>
        <begin position="40"/>
        <end position="64"/>
    </location>
</feature>
<dbReference type="Pfam" id="PF20153">
    <property type="entry name" value="DUF6535"/>
    <property type="match status" value="1"/>
</dbReference>
<reference evidence="14 15" key="1">
    <citation type="submission" date="2024-01" db="EMBL/GenBank/DDBJ databases">
        <title>A draft genome for the cacao thread blight pathogen Marasmiellus scandens.</title>
        <authorList>
            <person name="Baruah I.K."/>
            <person name="Leung J."/>
            <person name="Bukari Y."/>
            <person name="Amoako-Attah I."/>
            <person name="Meinhardt L.W."/>
            <person name="Bailey B.A."/>
            <person name="Cohen S.P."/>
        </authorList>
    </citation>
    <scope>NUCLEOTIDE SEQUENCE [LARGE SCALE GENOMIC DNA]</scope>
    <source>
        <strain evidence="14 15">GH-19</strain>
    </source>
</reference>
<keyword evidence="3" id="KW-0694">RNA-binding</keyword>
<feature type="region of interest" description="Disordered" evidence="5">
    <location>
        <begin position="1"/>
        <end position="88"/>
    </location>
</feature>
<dbReference type="Gene3D" id="3.30.70.3030">
    <property type="match status" value="1"/>
</dbReference>
<evidence type="ECO:0000256" key="5">
    <source>
        <dbReference type="SAM" id="MobiDB-lite"/>
    </source>
</evidence>
<sequence>MANLKRKRGVDATARKIRRVSPEDVDEEMPFLDDGGRTDDELEIENVEEGEDEEDEDEEGEEGEWGGVGRGESDNLPPVNGSKSLKPTGEEIRAIKNATDLYRSNTFKLQIDALLPNIRPKTKYSAPLDKFLLQLHEFLFKIPSIPSKQPLEAARALLKKGVSVPFSIPLPTEDTPWKVAFEKPEDITLVGSWANKTSVKGQDKLKYGVDLAVEMPSTLFQEKDYLNGRFFHKRAFYLATIAAAIINPKTGLQNVDVSYVSQSDDPRLTKLVLEPRSDGSTSDFSKLNAKVHIIPVLSQDCPIPLSRLSPSHSNIRVSSDPEPSDDSSKSRLPSPLYNTAILTAFTPKSHLLSTHNLQQSCPAFNDALALLRIWANQRGFGEGSESHPSIRGFDGKGPWWAALLGYLICGDEPTSSNSGKGWGKGKGRKPLGRGLSSYQLFRAALDFLAKHDSENEPVFIKTKSGHKFLPDEYQSNHEAVFVDSSSIINLLAGVPIGSLKMLSRDARRTLETLNSTSFAGDPFDEVFLKDHRDLQTRFDAVIHVDLSTVSPTEKPVHTALDTGSVQNAILSSISSLLTRALGNRTLSISIVHPSPSPRPLSQANPSSLPKIQIGLLYDTEHAFRQVDHGPSAAEAEADPEGVKKFRGLWGNKAELRRFKDGSITESVVWEVKTIDEKSHIPVMIVRHILRHHFGLGEDAVHTWQTPFDSLLRLPEQVSRFYVGSGMAMGFKGALGAYDNLVKNIKALDDNELPLTLLNVHPISESLRYTSVFGPVPLTPGLASALPPNARYLHPIEFILEFEKSSKWPDELKAIQKIKLAFLERIGSALMTSIPGLKASVVIGDGSREESDIQDTARLEIITPEGWAFLARIWHDREATLLDRIIAGTGTLPHVTVKTTEQKGKAYHDAVRAREVYTKRFIHSPAHHRAIAKLCHHFPAFAGTVRIVKRWFSSHWLLHGHVSEEAVELLCATFFVGEGWEEVVDNEENEGGESRRLRRDIPGSRERGFASVVRFLKDWKWEEGLQVPLYSSSSTANGEKETSKKTKTGSVTAVPGVWRISTLRDPKGTAWTAQGPDVIVARRISALAQATWACMRNMEESGKVNVQTMFSHPISDYSVLIRLDPPSLSRYHHNVSPDVSFLDPRSGSFKTKKHTNDEQTVIRPGFDLARLLFRDLQCTYVDTFRIFHDSFGGDGFGIVWDPSLKEPRPFKVMNRFSSVPCMIAKVSDVKAGGKGQNQKEKDLVVLNERLERILFGSPFPPTLNTQNPGDTSSSKPEPFKSTADEEAAAKLWRVYVNQAKEYDEGLLKEWKADMETLLIFSALFSAVLTAFIIESYKNLQDSPAQNAVDILSRISQQLNGTTSFTPSPPFKPPVSAVVCNSMWFLSLAFALTCSLFATFVQQWARDFIHKTTQKPSPIRKARVIAFLHFGLQQFGMQTLVDVIPIFLHLSLFLFFGGLVGFLHPVNGLLTFLMAAVLTSILAIYLVLTVLPLLYLNSSYRTPLSGPLWRLGNTFDGLLALRHGLTHPNKTLTEAVLERSVMKSLDREKRDEEAIILTMRALTDDDELLPFIEAIPECIYDFSQNQVRGENIKLFIPILDSADPELNIWSRITHFVSKCGYWTGHFQVRSSQACCRAIWALVQVYTDSSCSRHDHLHLHLQLVRNMPSLFKIVG</sequence>